<keyword evidence="4" id="KW-1185">Reference proteome</keyword>
<organism evidence="3 4">
    <name type="scientific">Ancylostoma ceylanicum</name>
    <dbReference type="NCBI Taxonomy" id="53326"/>
    <lineage>
        <taxon>Eukaryota</taxon>
        <taxon>Metazoa</taxon>
        <taxon>Ecdysozoa</taxon>
        <taxon>Nematoda</taxon>
        <taxon>Chromadorea</taxon>
        <taxon>Rhabditida</taxon>
        <taxon>Rhabditina</taxon>
        <taxon>Rhabditomorpha</taxon>
        <taxon>Strongyloidea</taxon>
        <taxon>Ancylostomatidae</taxon>
        <taxon>Ancylostomatinae</taxon>
        <taxon>Ancylostoma</taxon>
    </lineage>
</organism>
<keyword evidence="2" id="KW-0812">Transmembrane</keyword>
<feature type="compositionally biased region" description="Basic and acidic residues" evidence="1">
    <location>
        <begin position="176"/>
        <end position="214"/>
    </location>
</feature>
<reference evidence="3 4" key="1">
    <citation type="submission" date="2013-05" db="EMBL/GenBank/DDBJ databases">
        <title>Draft genome of the parasitic nematode Anyclostoma ceylanicum.</title>
        <authorList>
            <person name="Mitreva M."/>
        </authorList>
    </citation>
    <scope>NUCLEOTIDE SEQUENCE [LARGE SCALE GENOMIC DNA]</scope>
</reference>
<proteinExistence type="predicted"/>
<feature type="transmembrane region" description="Helical" evidence="2">
    <location>
        <begin position="355"/>
        <end position="375"/>
    </location>
</feature>
<feature type="compositionally biased region" description="Basic and acidic residues" evidence="1">
    <location>
        <begin position="102"/>
        <end position="122"/>
    </location>
</feature>
<feature type="region of interest" description="Disordered" evidence="1">
    <location>
        <begin position="169"/>
        <end position="214"/>
    </location>
</feature>
<feature type="region of interest" description="Disordered" evidence="1">
    <location>
        <begin position="102"/>
        <end position="138"/>
    </location>
</feature>
<evidence type="ECO:0000256" key="1">
    <source>
        <dbReference type="SAM" id="MobiDB-lite"/>
    </source>
</evidence>
<keyword evidence="2" id="KW-1133">Transmembrane helix</keyword>
<name>A0A0D6LBU3_9BILA</name>
<feature type="compositionally biased region" description="Low complexity" evidence="1">
    <location>
        <begin position="13"/>
        <end position="26"/>
    </location>
</feature>
<evidence type="ECO:0000313" key="4">
    <source>
        <dbReference type="Proteomes" id="UP000054495"/>
    </source>
</evidence>
<sequence length="472" mass="55752">MDDEELDPGYADTPTTSRSPSSSTSSAGRQLSRKPAAVKMRQRFAKETEEQRLERLRINMERRRRKRAMETEEERRERLQRERQQRLTSETRWMRLQKAREKLREKRANETAEEREERLQHQRERRRQKMEEAGVAENSERLLAERARKRMFRVRETQEQRLRRLEKERAKRRLKRQNETEEERAERMRTERERVRQRRANETPEERSNRLQRERVRERARKFLNQLHMEERTGKSDSGESVDTLKQFEEAEKNFGTLPKTLFGLVAPSKEFIYYGKPPFKDVNINHVYDKWRVTARFTGYEEQKLCRFIHFILPEIVLNPDDAYKITVRVRARYNHLLGMPNDFKAVLKGPLDLIRILGLLGLFVMIFIAAFILHVCGDEDPSSDLSLVLDGILSYTPSGREGHVVHANPLPTPKVEHEENTPKVHVEESSITFVDPIEGTIEEVPASAEIVEEDVKPPAGLSFDDQDLEE</sequence>
<protein>
    <submittedName>
        <fullName evidence="3">Uncharacterized protein</fullName>
    </submittedName>
</protein>
<dbReference type="EMBL" id="KE125309">
    <property type="protein sequence ID" value="EPB69329.1"/>
    <property type="molecule type" value="Genomic_DNA"/>
</dbReference>
<keyword evidence="2" id="KW-0472">Membrane</keyword>
<evidence type="ECO:0000313" key="3">
    <source>
        <dbReference type="EMBL" id="EPB69329.1"/>
    </source>
</evidence>
<dbReference type="Proteomes" id="UP000054495">
    <property type="component" value="Unassembled WGS sequence"/>
</dbReference>
<dbReference type="AlphaFoldDB" id="A0A0D6LBU3"/>
<feature type="compositionally biased region" description="Basic and acidic residues" evidence="1">
    <location>
        <begin position="68"/>
        <end position="85"/>
    </location>
</feature>
<evidence type="ECO:0000256" key="2">
    <source>
        <dbReference type="SAM" id="Phobius"/>
    </source>
</evidence>
<gene>
    <name evidence="3" type="ORF">ANCCEY_11578</name>
</gene>
<feature type="region of interest" description="Disordered" evidence="1">
    <location>
        <begin position="1"/>
        <end position="85"/>
    </location>
</feature>
<feature type="compositionally biased region" description="Basic and acidic residues" evidence="1">
    <location>
        <begin position="44"/>
        <end position="61"/>
    </location>
</feature>
<accession>A0A0D6LBU3</accession>